<comment type="caution">
    <text evidence="1">The sequence shown here is derived from an EMBL/GenBank/DDBJ whole genome shotgun (WGS) entry which is preliminary data.</text>
</comment>
<evidence type="ECO:0000313" key="1">
    <source>
        <dbReference type="EMBL" id="KAI8542756.1"/>
    </source>
</evidence>
<name>A0ACC0MNX6_RHOML</name>
<evidence type="ECO:0000313" key="2">
    <source>
        <dbReference type="Proteomes" id="UP001062846"/>
    </source>
</evidence>
<accession>A0ACC0MNX6</accession>
<dbReference type="EMBL" id="CM046395">
    <property type="protein sequence ID" value="KAI8542756.1"/>
    <property type="molecule type" value="Genomic_DNA"/>
</dbReference>
<protein>
    <submittedName>
        <fullName evidence="1">Uncharacterized protein</fullName>
    </submittedName>
</protein>
<reference evidence="1" key="1">
    <citation type="submission" date="2022-02" db="EMBL/GenBank/DDBJ databases">
        <title>Plant Genome Project.</title>
        <authorList>
            <person name="Zhang R.-G."/>
        </authorList>
    </citation>
    <scope>NUCLEOTIDE SEQUENCE</scope>
    <source>
        <strain evidence="1">AT1</strain>
    </source>
</reference>
<keyword evidence="2" id="KW-1185">Reference proteome</keyword>
<gene>
    <name evidence="1" type="ORF">RHMOL_Rhmol08G0164300</name>
</gene>
<sequence length="67" mass="7663">MDNPLPDLLEPWLTRFGAIDWANSRSHGLASIRDFQHVGLHSKLLRVALSFWDPVMHVFDLATTSYV</sequence>
<proteinExistence type="predicted"/>
<organism evidence="1 2">
    <name type="scientific">Rhododendron molle</name>
    <name type="common">Chinese azalea</name>
    <name type="synonym">Azalea mollis</name>
    <dbReference type="NCBI Taxonomy" id="49168"/>
    <lineage>
        <taxon>Eukaryota</taxon>
        <taxon>Viridiplantae</taxon>
        <taxon>Streptophyta</taxon>
        <taxon>Embryophyta</taxon>
        <taxon>Tracheophyta</taxon>
        <taxon>Spermatophyta</taxon>
        <taxon>Magnoliopsida</taxon>
        <taxon>eudicotyledons</taxon>
        <taxon>Gunneridae</taxon>
        <taxon>Pentapetalae</taxon>
        <taxon>asterids</taxon>
        <taxon>Ericales</taxon>
        <taxon>Ericaceae</taxon>
        <taxon>Ericoideae</taxon>
        <taxon>Rhodoreae</taxon>
        <taxon>Rhododendron</taxon>
    </lineage>
</organism>
<dbReference type="Proteomes" id="UP001062846">
    <property type="component" value="Chromosome 8"/>
</dbReference>